<feature type="region of interest" description="Disordered" evidence="1">
    <location>
        <begin position="901"/>
        <end position="951"/>
    </location>
</feature>
<feature type="compositionally biased region" description="Polar residues" evidence="1">
    <location>
        <begin position="940"/>
        <end position="950"/>
    </location>
</feature>
<feature type="domain" description="EH" evidence="3">
    <location>
        <begin position="294"/>
        <end position="364"/>
    </location>
</feature>
<feature type="compositionally biased region" description="Basic and acidic residues" evidence="1">
    <location>
        <begin position="1051"/>
        <end position="1062"/>
    </location>
</feature>
<dbReference type="Gene3D" id="1.10.238.10">
    <property type="entry name" value="EF-hand"/>
    <property type="match status" value="3"/>
</dbReference>
<evidence type="ECO:0000313" key="6">
    <source>
        <dbReference type="Proteomes" id="UP001148786"/>
    </source>
</evidence>
<protein>
    <submittedName>
        <fullName evidence="5">Uncharacterized protein</fullName>
    </submittedName>
</protein>
<keyword evidence="6" id="KW-1185">Reference proteome</keyword>
<feature type="region of interest" description="Disordered" evidence="1">
    <location>
        <begin position="374"/>
        <end position="412"/>
    </location>
</feature>
<dbReference type="GO" id="GO:0005509">
    <property type="term" value="F:calcium ion binding"/>
    <property type="evidence" value="ECO:0007669"/>
    <property type="project" value="InterPro"/>
</dbReference>
<organism evidence="5 6">
    <name type="scientific">Agrocybe chaxingu</name>
    <dbReference type="NCBI Taxonomy" id="84603"/>
    <lineage>
        <taxon>Eukaryota</taxon>
        <taxon>Fungi</taxon>
        <taxon>Dikarya</taxon>
        <taxon>Basidiomycota</taxon>
        <taxon>Agaricomycotina</taxon>
        <taxon>Agaricomycetes</taxon>
        <taxon>Agaricomycetidae</taxon>
        <taxon>Agaricales</taxon>
        <taxon>Agaricineae</taxon>
        <taxon>Strophariaceae</taxon>
        <taxon>Agrocybe</taxon>
    </lineage>
</organism>
<proteinExistence type="predicted"/>
<evidence type="ECO:0000259" key="4">
    <source>
        <dbReference type="PROSITE" id="PS50222"/>
    </source>
</evidence>
<feature type="domain" description="UBA" evidence="2">
    <location>
        <begin position="1105"/>
        <end position="1147"/>
    </location>
</feature>
<feature type="compositionally biased region" description="Basic and acidic residues" evidence="1">
    <location>
        <begin position="908"/>
        <end position="923"/>
    </location>
</feature>
<evidence type="ECO:0000259" key="3">
    <source>
        <dbReference type="PROSITE" id="PS50031"/>
    </source>
</evidence>
<comment type="caution">
    <text evidence="5">The sequence shown here is derived from an EMBL/GenBank/DDBJ whole genome shotgun (WGS) entry which is preliminary data.</text>
</comment>
<dbReference type="InterPro" id="IPR011992">
    <property type="entry name" value="EF-hand-dom_pair"/>
</dbReference>
<feature type="domain" description="EH" evidence="3">
    <location>
        <begin position="11"/>
        <end position="129"/>
    </location>
</feature>
<dbReference type="PANTHER" id="PTHR11216:SF170">
    <property type="entry name" value="DYNAMIN ASSOCIATED PROTEIN 160, ISOFORM D"/>
    <property type="match status" value="1"/>
</dbReference>
<feature type="domain" description="EH" evidence="3">
    <location>
        <begin position="130"/>
        <end position="215"/>
    </location>
</feature>
<sequence>MSSNFSPTPAELTLVSQIFAQADPQKLGVLTGDVAVRVLTGAKLPPVTLGEIWNISDEENKGWLPKRGVAIAVRLIGWAQKGEKITQALVNKPGPLAVIEGINTVVQQNTGISLPKSPPPVAFPALTAQDKAKFQNMFLKAGPANGLLSGEKARDIFVKSKLSNEQLMKIWNLADTQDRGALDSADFAIGMYLIQGVMTGKITFIPTALPPGLYQQAGGLTNTGSVRSHMTGNSGSFSPVGSSFPPQHTGQTPMLQPDHTGLSGPFRAPALPARPNALIQSNGHRQEWDVTPTEKASSDRYFDSLDTHKRGFIEGEVAVPFMLKSQLPGEVLAQIWDLADISNDGRLTRDGFAIAMHLIQKKIKAALHRDFLSDDDGHDTASPPLHDHSAEIGNVKNQLQSTERSVSTAKTERSALESTLASQASQLSTLQTQLSSAKAAYETEVSLVATLKERHSTQTTEIQKTREELIRAESDLSAIRVEKAEIEGAFLRDKEEARDLHRRMIEAGQQAEAIRADVEKLRKEAKQQKGLLAIARKQLSTKENERTKAEKEHEEATAEIKSLTEEKEAVEAEIANLASSPAPTDVTILSASDSLTFAAAQPLPATPDPSGPIRSNSNNPFERLAMVSGLQNVRSPSPFFAQTNDFSSPPASINGTISPPSKAEEDWLEESKEVAATSTTSDQHGAEAPSGAAENVLSPMTDHFVTPPTSARNQSSPVLSPDVATKFPSLDDISPPAIPSVDKVPPGTHAETDLSSQLKEIDIEESDSDSDDDVVLAKLTPAAVVQDAPAVSNGASMPSDQKDSTQPKEPASSFDDIFGSHEPEALVANGKSTTSKFSTKGPEPFEATAIFKVADEPKPVAGVDEFDAALGKLPSSAVATNTSFTFDAAFDDNFDFTTAKAADFPPEPVKEHKEPVLQKKDNSNFDDVFGISPPAVSGPSVEQVSNNQAAAPTVPKFETSFEEAFAGFDSVTEPKLEDKSAFQAPVPTSPTKSTDQSIPGSFPSSPVASPRAVASPPRVTDVRVSSPSPREQTPPPRVASPKPRISSSSSKEAHEKPKDPPPRHSKLSIRLPFGKKKKHQEPLPAQPSQHLTPPAEESRRISTPSHDDDVEAVKQLTAMGFSRSQAVDALEKYGYDVPRALNSLLGAQ</sequence>
<feature type="region of interest" description="Disordered" evidence="1">
    <location>
        <begin position="541"/>
        <end position="560"/>
    </location>
</feature>
<evidence type="ECO:0000256" key="1">
    <source>
        <dbReference type="SAM" id="MobiDB-lite"/>
    </source>
</evidence>
<dbReference type="Pfam" id="PF12763">
    <property type="entry name" value="EH"/>
    <property type="match status" value="3"/>
</dbReference>
<dbReference type="PROSITE" id="PS50031">
    <property type="entry name" value="EH"/>
    <property type="match status" value="3"/>
</dbReference>
<feature type="domain" description="EF-hand" evidence="4">
    <location>
        <begin position="327"/>
        <end position="362"/>
    </location>
</feature>
<feature type="region of interest" description="Disordered" evidence="1">
    <location>
        <begin position="704"/>
        <end position="817"/>
    </location>
</feature>
<dbReference type="PROSITE" id="PS50222">
    <property type="entry name" value="EF_HAND_2"/>
    <property type="match status" value="1"/>
</dbReference>
<feature type="compositionally biased region" description="Low complexity" evidence="1">
    <location>
        <begin position="1003"/>
        <end position="1019"/>
    </location>
</feature>
<dbReference type="InterPro" id="IPR009060">
    <property type="entry name" value="UBA-like_sf"/>
</dbReference>
<dbReference type="SUPFAM" id="SSF47473">
    <property type="entry name" value="EF-hand"/>
    <property type="match status" value="3"/>
</dbReference>
<evidence type="ECO:0000259" key="2">
    <source>
        <dbReference type="PROSITE" id="PS50030"/>
    </source>
</evidence>
<feature type="compositionally biased region" description="Acidic residues" evidence="1">
    <location>
        <begin position="762"/>
        <end position="774"/>
    </location>
</feature>
<evidence type="ECO:0000313" key="5">
    <source>
        <dbReference type="EMBL" id="KAJ3508199.1"/>
    </source>
</evidence>
<dbReference type="SMART" id="SM00027">
    <property type="entry name" value="EH"/>
    <property type="match status" value="3"/>
</dbReference>
<dbReference type="Pfam" id="PF00627">
    <property type="entry name" value="UBA"/>
    <property type="match status" value="1"/>
</dbReference>
<dbReference type="InterPro" id="IPR015940">
    <property type="entry name" value="UBA"/>
</dbReference>
<dbReference type="OrthoDB" id="524326at2759"/>
<dbReference type="InterPro" id="IPR002048">
    <property type="entry name" value="EF_hand_dom"/>
</dbReference>
<dbReference type="CDD" id="cd00052">
    <property type="entry name" value="EH"/>
    <property type="match status" value="3"/>
</dbReference>
<feature type="region of interest" description="Disordered" evidence="1">
    <location>
        <begin position="968"/>
        <end position="1107"/>
    </location>
</feature>
<dbReference type="SUPFAM" id="SSF46934">
    <property type="entry name" value="UBA-like"/>
    <property type="match status" value="1"/>
</dbReference>
<feature type="compositionally biased region" description="Basic residues" evidence="1">
    <location>
        <begin position="1063"/>
        <end position="1079"/>
    </location>
</feature>
<dbReference type="Gene3D" id="1.10.8.10">
    <property type="entry name" value="DNA helicase RuvA subunit, C-terminal domain"/>
    <property type="match status" value="1"/>
</dbReference>
<reference evidence="5" key="1">
    <citation type="submission" date="2022-07" db="EMBL/GenBank/DDBJ databases">
        <title>Genome Sequence of Agrocybe chaxingu.</title>
        <authorList>
            <person name="Buettner E."/>
        </authorList>
    </citation>
    <scope>NUCLEOTIDE SEQUENCE</scope>
    <source>
        <strain evidence="5">MP-N11</strain>
    </source>
</reference>
<dbReference type="AlphaFoldDB" id="A0A9W8K7J5"/>
<dbReference type="GO" id="GO:0016197">
    <property type="term" value="P:endosomal transport"/>
    <property type="evidence" value="ECO:0007669"/>
    <property type="project" value="TreeGrafter"/>
</dbReference>
<feature type="compositionally biased region" description="Polar residues" evidence="1">
    <location>
        <begin position="989"/>
        <end position="999"/>
    </location>
</feature>
<name>A0A9W8K7J5_9AGAR</name>
<dbReference type="GO" id="GO:0005886">
    <property type="term" value="C:plasma membrane"/>
    <property type="evidence" value="ECO:0007669"/>
    <property type="project" value="TreeGrafter"/>
</dbReference>
<dbReference type="Proteomes" id="UP001148786">
    <property type="component" value="Unassembled WGS sequence"/>
</dbReference>
<gene>
    <name evidence="5" type="ORF">NLJ89_g5886</name>
</gene>
<feature type="compositionally biased region" description="Polar residues" evidence="1">
    <location>
        <begin position="707"/>
        <end position="718"/>
    </location>
</feature>
<feature type="region of interest" description="Disordered" evidence="1">
    <location>
        <begin position="644"/>
        <end position="692"/>
    </location>
</feature>
<dbReference type="PANTHER" id="PTHR11216">
    <property type="entry name" value="EH DOMAIN"/>
    <property type="match status" value="1"/>
</dbReference>
<accession>A0A9W8K7J5</accession>
<dbReference type="InterPro" id="IPR000261">
    <property type="entry name" value="EH_dom"/>
</dbReference>
<dbReference type="PROSITE" id="PS50030">
    <property type="entry name" value="UBA"/>
    <property type="match status" value="1"/>
</dbReference>
<dbReference type="EMBL" id="JANKHO010000584">
    <property type="protein sequence ID" value="KAJ3508199.1"/>
    <property type="molecule type" value="Genomic_DNA"/>
</dbReference>
<feature type="compositionally biased region" description="Polar residues" evidence="1">
    <location>
        <begin position="644"/>
        <end position="659"/>
    </location>
</feature>
<dbReference type="GO" id="GO:0006897">
    <property type="term" value="P:endocytosis"/>
    <property type="evidence" value="ECO:0007669"/>
    <property type="project" value="TreeGrafter"/>
</dbReference>
<dbReference type="GO" id="GO:0005737">
    <property type="term" value="C:cytoplasm"/>
    <property type="evidence" value="ECO:0007669"/>
    <property type="project" value="TreeGrafter"/>
</dbReference>
<feature type="compositionally biased region" description="Basic and acidic residues" evidence="1">
    <location>
        <begin position="662"/>
        <end position="673"/>
    </location>
</feature>
<dbReference type="SMART" id="SM00165">
    <property type="entry name" value="UBA"/>
    <property type="match status" value="1"/>
</dbReference>
<feature type="compositionally biased region" description="Polar residues" evidence="1">
    <location>
        <begin position="395"/>
        <end position="409"/>
    </location>
</feature>